<gene>
    <name evidence="2" type="ORF">M951_chr2141</name>
</gene>
<organism evidence="2 3">
    <name type="scientific">Lotharella oceanica</name>
    <dbReference type="NCBI Taxonomy" id="641309"/>
    <lineage>
        <taxon>Eukaryota</taxon>
        <taxon>Sar</taxon>
        <taxon>Rhizaria</taxon>
        <taxon>Cercozoa</taxon>
        <taxon>Chlorarachniophyceae</taxon>
        <taxon>Lotharella</taxon>
    </lineage>
</organism>
<keyword evidence="1" id="KW-1133">Transmembrane helix</keyword>
<evidence type="ECO:0000313" key="2">
    <source>
        <dbReference type="EMBL" id="AIB09836.1"/>
    </source>
</evidence>
<evidence type="ECO:0000256" key="1">
    <source>
        <dbReference type="SAM" id="Phobius"/>
    </source>
</evidence>
<protein>
    <submittedName>
        <fullName evidence="2">Uncharacterized protein</fullName>
    </submittedName>
</protein>
<name>A0A060D7A6_9EUKA</name>
<accession>A0A060D7A6</accession>
<sequence length="175" mass="21025">MNIIYKKNLESFFLYPTFSTLILFFGNHEIIKKISSILMKYSFTETRVQNYIIILLSGAVNNIIQQQNSYNVINKKLDISQLTTSEILNYITMKSFYIRNNYKKYILEILIKNNNYLDYFTFNKTTLLLIIKHIIKLFIFFKKKININLILNKIFFKNLLLSEKNKKIFFFQGSY</sequence>
<dbReference type="EMBL" id="CP006628">
    <property type="protein sequence ID" value="AIB09836.1"/>
    <property type="molecule type" value="Genomic_DNA"/>
</dbReference>
<reference evidence="2 3" key="1">
    <citation type="journal article" date="2014" name="BMC Genomics">
        <title>Nucleomorph and plastid genome sequences of the chlorarachniophyte Lotharella oceanica: convergent reductive evolution and frequent recombination in nucleomorph-bearing algae.</title>
        <authorList>
            <person name="Tanifuji G."/>
            <person name="Onodera N.T."/>
            <person name="Brown M.W."/>
            <person name="Curtis B.A."/>
            <person name="Roger A.J."/>
            <person name="Ka-Shu Wong G."/>
            <person name="Melkonian M."/>
            <person name="Archibald J.M."/>
        </authorList>
    </citation>
    <scope>NUCLEOTIDE SEQUENCE [LARGE SCALE GENOMIC DNA]</scope>
    <source>
        <strain evidence="2 3">CCMP622</strain>
    </source>
</reference>
<geneLocation type="nucleomorph" evidence="2"/>
<dbReference type="Proteomes" id="UP000243670">
    <property type="component" value="Nucleomorph 2"/>
</dbReference>
<keyword evidence="1" id="KW-0472">Membrane</keyword>
<evidence type="ECO:0000313" key="3">
    <source>
        <dbReference type="Proteomes" id="UP000243670"/>
    </source>
</evidence>
<proteinExistence type="predicted"/>
<keyword evidence="1" id="KW-0812">Transmembrane</keyword>
<dbReference type="AlphaFoldDB" id="A0A060D7A6"/>
<feature type="transmembrane region" description="Helical" evidence="1">
    <location>
        <begin position="12"/>
        <end position="31"/>
    </location>
</feature>
<keyword evidence="2" id="KW-0542">Nucleomorph</keyword>